<accession>A0A437K260</accession>
<dbReference type="SUPFAM" id="SSF47336">
    <property type="entry name" value="ACP-like"/>
    <property type="match status" value="1"/>
</dbReference>
<protein>
    <submittedName>
        <fullName evidence="1">Acyl carrier protein</fullName>
    </submittedName>
</protein>
<evidence type="ECO:0000313" key="2">
    <source>
        <dbReference type="Proteomes" id="UP000288178"/>
    </source>
</evidence>
<sequence>MSDTPATPLSRDQIEADLCTILTDMTTDWDLEYDEPINGETRLMADLAFESIDVVQLVVAIEGHFKKRQMHFEHLLMVDGRYVQELQVKQISEFLEKALAA</sequence>
<dbReference type="AlphaFoldDB" id="A0A437K260"/>
<organism evidence="1 2">
    <name type="scientific">Rubrivivax albus</name>
    <dbReference type="NCBI Taxonomy" id="2499835"/>
    <lineage>
        <taxon>Bacteria</taxon>
        <taxon>Pseudomonadati</taxon>
        <taxon>Pseudomonadota</taxon>
        <taxon>Betaproteobacteria</taxon>
        <taxon>Burkholderiales</taxon>
        <taxon>Sphaerotilaceae</taxon>
        <taxon>Rubrivivax</taxon>
    </lineage>
</organism>
<proteinExistence type="predicted"/>
<dbReference type="Proteomes" id="UP000288178">
    <property type="component" value="Unassembled WGS sequence"/>
</dbReference>
<comment type="caution">
    <text evidence="1">The sequence shown here is derived from an EMBL/GenBank/DDBJ whole genome shotgun (WGS) entry which is preliminary data.</text>
</comment>
<gene>
    <name evidence="1" type="ORF">ENE75_05835</name>
</gene>
<dbReference type="EMBL" id="SACT01000001">
    <property type="protein sequence ID" value="RVT54364.1"/>
    <property type="molecule type" value="Genomic_DNA"/>
</dbReference>
<keyword evidence="2" id="KW-1185">Reference proteome</keyword>
<dbReference type="InterPro" id="IPR036736">
    <property type="entry name" value="ACP-like_sf"/>
</dbReference>
<dbReference type="Gene3D" id="1.10.1200.10">
    <property type="entry name" value="ACP-like"/>
    <property type="match status" value="1"/>
</dbReference>
<reference evidence="1 2" key="1">
    <citation type="submission" date="2019-01" db="EMBL/GenBank/DDBJ databases">
        <authorList>
            <person name="Chen W.-M."/>
        </authorList>
    </citation>
    <scope>NUCLEOTIDE SEQUENCE [LARGE SCALE GENOMIC DNA]</scope>
    <source>
        <strain evidence="1 2">ICH-3</strain>
    </source>
</reference>
<dbReference type="RefSeq" id="WP_128196499.1">
    <property type="nucleotide sequence ID" value="NZ_SACT01000001.1"/>
</dbReference>
<dbReference type="OrthoDB" id="583239at2"/>
<evidence type="ECO:0000313" key="1">
    <source>
        <dbReference type="EMBL" id="RVT54364.1"/>
    </source>
</evidence>
<name>A0A437K260_9BURK</name>